<dbReference type="EMBL" id="JACHIR010000002">
    <property type="protein sequence ID" value="MBB5897119.1"/>
    <property type="molecule type" value="Genomic_DNA"/>
</dbReference>
<accession>A0A7W9KR15</accession>
<dbReference type="InterPro" id="IPR050114">
    <property type="entry name" value="UPF0173_UPF0282_UlaG_hydrolase"/>
</dbReference>
<dbReference type="PANTHER" id="PTHR43546">
    <property type="entry name" value="UPF0173 METAL-DEPENDENT HYDROLASE MJ1163-RELATED"/>
    <property type="match status" value="1"/>
</dbReference>
<name>A0A7W9KR15_9PSEU</name>
<reference evidence="2 3" key="1">
    <citation type="submission" date="2020-08" db="EMBL/GenBank/DDBJ databases">
        <title>Sequencing the genomes of 1000 actinobacteria strains.</title>
        <authorList>
            <person name="Klenk H.-P."/>
        </authorList>
    </citation>
    <scope>NUCLEOTIDE SEQUENCE [LARGE SCALE GENOMIC DNA]</scope>
    <source>
        <strain evidence="2 3">DSM 43851</strain>
    </source>
</reference>
<evidence type="ECO:0000313" key="2">
    <source>
        <dbReference type="EMBL" id="MBB5897119.1"/>
    </source>
</evidence>
<dbReference type="RefSeq" id="WP_184869581.1">
    <property type="nucleotide sequence ID" value="NZ_JACHIR010000002.1"/>
</dbReference>
<dbReference type="AlphaFoldDB" id="A0A7W9KR15"/>
<dbReference type="Proteomes" id="UP000585638">
    <property type="component" value="Unassembled WGS sequence"/>
</dbReference>
<dbReference type="InterPro" id="IPR001279">
    <property type="entry name" value="Metallo-B-lactamas"/>
</dbReference>
<comment type="caution">
    <text evidence="2">The sequence shown here is derived from an EMBL/GenBank/DDBJ whole genome shotgun (WGS) entry which is preliminary data.</text>
</comment>
<dbReference type="SUPFAM" id="SSF56281">
    <property type="entry name" value="Metallo-hydrolase/oxidoreductase"/>
    <property type="match status" value="1"/>
</dbReference>
<dbReference type="PANTHER" id="PTHR43546:SF7">
    <property type="entry name" value="METALLO-BETA-LACTAMASE DOMAIN-CONTAINING PROTEIN"/>
    <property type="match status" value="1"/>
</dbReference>
<dbReference type="Gene3D" id="3.60.15.10">
    <property type="entry name" value="Ribonuclease Z/Hydroxyacylglutathione hydrolase-like"/>
    <property type="match status" value="1"/>
</dbReference>
<dbReference type="Pfam" id="PF12706">
    <property type="entry name" value="Lactamase_B_2"/>
    <property type="match status" value="1"/>
</dbReference>
<protein>
    <submittedName>
        <fullName evidence="2">L-ascorbate metabolism protein UlaG (Beta-lactamase superfamily)</fullName>
    </submittedName>
</protein>
<gene>
    <name evidence="2" type="ORF">BJ998_008378</name>
</gene>
<organism evidence="2 3">
    <name type="scientific">Kutzneria kofuensis</name>
    <dbReference type="NCBI Taxonomy" id="103725"/>
    <lineage>
        <taxon>Bacteria</taxon>
        <taxon>Bacillati</taxon>
        <taxon>Actinomycetota</taxon>
        <taxon>Actinomycetes</taxon>
        <taxon>Pseudonocardiales</taxon>
        <taxon>Pseudonocardiaceae</taxon>
        <taxon>Kutzneria</taxon>
    </lineage>
</organism>
<sequence>MAAGSITFIGTATTLLRLDEFTVLTDPNFLRRGQWAYLGKGLASRRRTEPALQVHELPPLDAVVLSHLHGDHFDRTARRGLDRATPVVTTPKAARRLHSSGFGEAVGLRTWQQQELRSGPASLVMTSLPGRHSFGLVGRLMPPVMGTLLEYRSHAGARPLRIYLTGDTLMHDELGEIGRRFPEIDLAVVHLGGTRVLGALVSMDGLQGRDLLAMLEPRHAVPVHYDDYGVFKTPLSQFRDVMAASDLSTSVHYLERGQTHQITTVH</sequence>
<feature type="domain" description="Metallo-beta-lactamase" evidence="1">
    <location>
        <begin position="23"/>
        <end position="225"/>
    </location>
</feature>
<evidence type="ECO:0000259" key="1">
    <source>
        <dbReference type="Pfam" id="PF12706"/>
    </source>
</evidence>
<proteinExistence type="predicted"/>
<dbReference type="InterPro" id="IPR036866">
    <property type="entry name" value="RibonucZ/Hydroxyglut_hydro"/>
</dbReference>
<evidence type="ECO:0000313" key="3">
    <source>
        <dbReference type="Proteomes" id="UP000585638"/>
    </source>
</evidence>
<keyword evidence="3" id="KW-1185">Reference proteome</keyword>